<dbReference type="InterPro" id="IPR016541">
    <property type="entry name" value="UCP008505"/>
</dbReference>
<keyword evidence="2" id="KW-1185">Reference proteome</keyword>
<sequence length="167" mass="19808">MMRYLLDTNFFIQAHRSYYPLDVVESFWIRTKELARKGHIISIDKVKKEIYDKSSHEDELKIWCIDNLEDQFFHPTEEALSQYIQIVQWVNTMRHQYLDSAIEDFLQADLADPWLVAYAIKENLVIVTYEKSAPGAKKRVKIPEVCNHFGVRFVDTIGMMRELNSKF</sequence>
<proteinExistence type="predicted"/>
<name>A0A2R3Z106_9FLAO</name>
<organism evidence="1 2">
    <name type="scientific">Christiangramia fulva</name>
    <dbReference type="NCBI Taxonomy" id="2126553"/>
    <lineage>
        <taxon>Bacteria</taxon>
        <taxon>Pseudomonadati</taxon>
        <taxon>Bacteroidota</taxon>
        <taxon>Flavobacteriia</taxon>
        <taxon>Flavobacteriales</taxon>
        <taxon>Flavobacteriaceae</taxon>
        <taxon>Christiangramia</taxon>
    </lineage>
</organism>
<dbReference type="PIRSF" id="PIRSF008505">
    <property type="entry name" value="UCP008505"/>
    <property type="match status" value="1"/>
</dbReference>
<dbReference type="EMBL" id="CP028136">
    <property type="protein sequence ID" value="AVR43934.1"/>
    <property type="molecule type" value="Genomic_DNA"/>
</dbReference>
<evidence type="ECO:0000313" key="2">
    <source>
        <dbReference type="Proteomes" id="UP000241507"/>
    </source>
</evidence>
<dbReference type="Gene3D" id="3.40.50.1010">
    <property type="entry name" value="5'-nuclease"/>
    <property type="match status" value="1"/>
</dbReference>
<evidence type="ECO:0000313" key="1">
    <source>
        <dbReference type="EMBL" id="AVR43934.1"/>
    </source>
</evidence>
<accession>A0A2R3Z106</accession>
<dbReference type="AlphaFoldDB" id="A0A2R3Z106"/>
<gene>
    <name evidence="1" type="ORF">C7S20_00875</name>
</gene>
<reference evidence="2" key="1">
    <citation type="submission" date="2018-03" db="EMBL/GenBank/DDBJ databases">
        <title>Gramella fulva sp. nov., isolated from a dry surface of tidal flat.</title>
        <authorList>
            <person name="Hwang S.H."/>
            <person name="Hwang W.M."/>
            <person name="Kang K."/>
            <person name="Ahn T.-Y."/>
        </authorList>
    </citation>
    <scope>NUCLEOTIDE SEQUENCE [LARGE SCALE GENOMIC DNA]</scope>
    <source>
        <strain evidence="2">SH35</strain>
    </source>
</reference>
<dbReference type="OrthoDB" id="3231195at2"/>
<dbReference type="Pfam" id="PF14367">
    <property type="entry name" value="DUF4411"/>
    <property type="match status" value="1"/>
</dbReference>
<protein>
    <submittedName>
        <fullName evidence="1">DUF4411 domain-containing protein</fullName>
    </submittedName>
</protein>
<dbReference type="SUPFAM" id="SSF88723">
    <property type="entry name" value="PIN domain-like"/>
    <property type="match status" value="1"/>
</dbReference>
<dbReference type="KEGG" id="grs:C7S20_00875"/>
<dbReference type="InterPro" id="IPR029060">
    <property type="entry name" value="PIN-like_dom_sf"/>
</dbReference>
<dbReference type="RefSeq" id="WP_107010719.1">
    <property type="nucleotide sequence ID" value="NZ_CP028136.1"/>
</dbReference>
<dbReference type="Proteomes" id="UP000241507">
    <property type="component" value="Chromosome"/>
</dbReference>